<dbReference type="InterPro" id="IPR039793">
    <property type="entry name" value="UROS/Hem4"/>
</dbReference>
<dbReference type="RefSeq" id="WP_382380775.1">
    <property type="nucleotide sequence ID" value="NZ_JBHMEZ010000001.1"/>
</dbReference>
<evidence type="ECO:0000259" key="1">
    <source>
        <dbReference type="Pfam" id="PF02602"/>
    </source>
</evidence>
<reference evidence="2 3" key="1">
    <citation type="submission" date="2024-09" db="EMBL/GenBank/DDBJ databases">
        <authorList>
            <person name="Sun Q."/>
            <person name="Mori K."/>
        </authorList>
    </citation>
    <scope>NUCLEOTIDE SEQUENCE [LARGE SCALE GENOMIC DNA]</scope>
    <source>
        <strain evidence="2 3">CECT 8286</strain>
    </source>
</reference>
<evidence type="ECO:0000313" key="2">
    <source>
        <dbReference type="EMBL" id="MFB9051912.1"/>
    </source>
</evidence>
<feature type="domain" description="Tetrapyrrole biosynthesis uroporphyrinogen III synthase" evidence="1">
    <location>
        <begin position="49"/>
        <end position="209"/>
    </location>
</feature>
<organism evidence="2 3">
    <name type="scientific">Formosa undariae</name>
    <dbReference type="NCBI Taxonomy" id="1325436"/>
    <lineage>
        <taxon>Bacteria</taxon>
        <taxon>Pseudomonadati</taxon>
        <taxon>Bacteroidota</taxon>
        <taxon>Flavobacteriia</taxon>
        <taxon>Flavobacteriales</taxon>
        <taxon>Flavobacteriaceae</taxon>
        <taxon>Formosa</taxon>
    </lineage>
</organism>
<dbReference type="EC" id="4.2.1.75" evidence="2"/>
<dbReference type="InterPro" id="IPR036108">
    <property type="entry name" value="4pyrrol_syn_uPrphyn_synt_sf"/>
</dbReference>
<dbReference type="GO" id="GO:0004852">
    <property type="term" value="F:uroporphyrinogen-III synthase activity"/>
    <property type="evidence" value="ECO:0007669"/>
    <property type="project" value="UniProtKB-EC"/>
</dbReference>
<proteinExistence type="predicted"/>
<dbReference type="CDD" id="cd06578">
    <property type="entry name" value="HemD"/>
    <property type="match status" value="1"/>
</dbReference>
<dbReference type="PANTHER" id="PTHR12390">
    <property type="entry name" value="UROPORPHYRINOGEN III SYNTHASE"/>
    <property type="match status" value="1"/>
</dbReference>
<dbReference type="InterPro" id="IPR003754">
    <property type="entry name" value="4pyrrol_synth_uPrphyn_synth"/>
</dbReference>
<name>A0ABV5EXK4_9FLAO</name>
<accession>A0ABV5EXK4</accession>
<protein>
    <submittedName>
        <fullName evidence="2">Uroporphyrinogen-III synthase</fullName>
        <ecNumber evidence="2">4.2.1.75</ecNumber>
    </submittedName>
</protein>
<dbReference type="EMBL" id="JBHMEZ010000001">
    <property type="protein sequence ID" value="MFB9051912.1"/>
    <property type="molecule type" value="Genomic_DNA"/>
</dbReference>
<dbReference type="Gene3D" id="3.40.50.10090">
    <property type="match status" value="2"/>
</dbReference>
<sequence length="218" mass="24245">MPIKSILSTKTLHKDYKAILTKANIPVTEYDAITIDYVDFDSEMIVENAIITSQNAAKAVIDNKVVIRNCFCVGEKTMAFLEEHGQNVSKMKLYAVDLANYIVKYHKNDMFTFFCGNLRQDALPDALLKSNIGLKEIIVYNTTPTPQKIEGDFDAILFYSPSGVSSYLAENSITNQVIFCIGTTTASAIQEHTKNIVIPSSPTIENLLQAVVKYSKKS</sequence>
<dbReference type="Proteomes" id="UP001589605">
    <property type="component" value="Unassembled WGS sequence"/>
</dbReference>
<comment type="caution">
    <text evidence="2">The sequence shown here is derived from an EMBL/GenBank/DDBJ whole genome shotgun (WGS) entry which is preliminary data.</text>
</comment>
<evidence type="ECO:0000313" key="3">
    <source>
        <dbReference type="Proteomes" id="UP001589605"/>
    </source>
</evidence>
<gene>
    <name evidence="2" type="ORF">ACFFVB_02360</name>
</gene>
<dbReference type="SUPFAM" id="SSF69618">
    <property type="entry name" value="HemD-like"/>
    <property type="match status" value="1"/>
</dbReference>
<dbReference type="PANTHER" id="PTHR12390:SF0">
    <property type="entry name" value="UROPORPHYRINOGEN-III SYNTHASE"/>
    <property type="match status" value="1"/>
</dbReference>
<dbReference type="Pfam" id="PF02602">
    <property type="entry name" value="HEM4"/>
    <property type="match status" value="1"/>
</dbReference>
<keyword evidence="3" id="KW-1185">Reference proteome</keyword>
<keyword evidence="2" id="KW-0456">Lyase</keyword>